<reference evidence="1" key="1">
    <citation type="submission" date="2021-01" db="EMBL/GenBank/DDBJ databases">
        <title>Phytophthora aleatoria, a newly-described species from Pinus radiata is distinct from Phytophthora cactorum isolates based on comparative genomics.</title>
        <authorList>
            <person name="Mcdougal R."/>
            <person name="Panda P."/>
            <person name="Williams N."/>
            <person name="Studholme D.J."/>
        </authorList>
    </citation>
    <scope>NUCLEOTIDE SEQUENCE</scope>
    <source>
        <strain evidence="1">NZFS 3830</strain>
    </source>
</reference>
<comment type="caution">
    <text evidence="1">The sequence shown here is derived from an EMBL/GenBank/DDBJ whole genome shotgun (WGS) entry which is preliminary data.</text>
</comment>
<protein>
    <submittedName>
        <fullName evidence="1">Uncharacterized protein</fullName>
    </submittedName>
</protein>
<feature type="non-terminal residue" evidence="1">
    <location>
        <position position="74"/>
    </location>
</feature>
<proteinExistence type="predicted"/>
<evidence type="ECO:0000313" key="2">
    <source>
        <dbReference type="Proteomes" id="UP000688947"/>
    </source>
</evidence>
<evidence type="ECO:0000313" key="1">
    <source>
        <dbReference type="EMBL" id="KAG6942068.1"/>
    </source>
</evidence>
<gene>
    <name evidence="1" type="ORF">JG687_00019278</name>
</gene>
<name>A0A8T1TMJ1_9STRA</name>
<organism evidence="1 2">
    <name type="scientific">Phytophthora cactorum</name>
    <dbReference type="NCBI Taxonomy" id="29920"/>
    <lineage>
        <taxon>Eukaryota</taxon>
        <taxon>Sar</taxon>
        <taxon>Stramenopiles</taxon>
        <taxon>Oomycota</taxon>
        <taxon>Peronosporomycetes</taxon>
        <taxon>Peronosporales</taxon>
        <taxon>Peronosporaceae</taxon>
        <taxon>Phytophthora</taxon>
    </lineage>
</organism>
<dbReference type="EMBL" id="JAENGZ010003159">
    <property type="protein sequence ID" value="KAG6942068.1"/>
    <property type="molecule type" value="Genomic_DNA"/>
</dbReference>
<dbReference type="AlphaFoldDB" id="A0A8T1TMJ1"/>
<feature type="non-terminal residue" evidence="1">
    <location>
        <position position="1"/>
    </location>
</feature>
<accession>A0A8T1TMJ1</accession>
<dbReference type="Proteomes" id="UP000688947">
    <property type="component" value="Unassembled WGS sequence"/>
</dbReference>
<sequence>LAEAGVGTTALAKGHSELQHESSRNVHFWGGKFHFLLVNFKFPSADPLTAWMLWWVDNSTLGYPPLYRVTSRDL</sequence>